<feature type="compositionally biased region" description="Acidic residues" evidence="1">
    <location>
        <begin position="122"/>
        <end position="136"/>
    </location>
</feature>
<reference evidence="2" key="1">
    <citation type="submission" date="2023-06" db="EMBL/GenBank/DDBJ databases">
        <title>Genome-scale phylogeny and comparative genomics of the fungal order Sordariales.</title>
        <authorList>
            <consortium name="Lawrence Berkeley National Laboratory"/>
            <person name="Hensen N."/>
            <person name="Bonometti L."/>
            <person name="Westerberg I."/>
            <person name="Brannstrom I.O."/>
            <person name="Guillou S."/>
            <person name="Cros-Aarteil S."/>
            <person name="Calhoun S."/>
            <person name="Haridas S."/>
            <person name="Kuo A."/>
            <person name="Mondo S."/>
            <person name="Pangilinan J."/>
            <person name="Riley R."/>
            <person name="LaButti K."/>
            <person name="Andreopoulos B."/>
            <person name="Lipzen A."/>
            <person name="Chen C."/>
            <person name="Yanf M."/>
            <person name="Daum C."/>
            <person name="Ng V."/>
            <person name="Clum A."/>
            <person name="Steindorff A."/>
            <person name="Ohm R."/>
            <person name="Martin F."/>
            <person name="Silar P."/>
            <person name="Natvig D."/>
            <person name="Lalanne C."/>
            <person name="Gautier V."/>
            <person name="Ament-velasquez S.L."/>
            <person name="Kruys A."/>
            <person name="Hutchinson M.I."/>
            <person name="Powell A.J."/>
            <person name="Barry K."/>
            <person name="Miller A.N."/>
            <person name="Grigoriev I.V."/>
            <person name="Debuchy R."/>
            <person name="Gladieux P."/>
            <person name="Thoren M.H."/>
            <person name="Johannesson H."/>
        </authorList>
    </citation>
    <scope>NUCLEOTIDE SEQUENCE</scope>
    <source>
        <strain evidence="2">SMH3187-1</strain>
    </source>
</reference>
<proteinExistence type="predicted"/>
<organism evidence="2 3">
    <name type="scientific">Schizothecium vesticola</name>
    <dbReference type="NCBI Taxonomy" id="314040"/>
    <lineage>
        <taxon>Eukaryota</taxon>
        <taxon>Fungi</taxon>
        <taxon>Dikarya</taxon>
        <taxon>Ascomycota</taxon>
        <taxon>Pezizomycotina</taxon>
        <taxon>Sordariomycetes</taxon>
        <taxon>Sordariomycetidae</taxon>
        <taxon>Sordariales</taxon>
        <taxon>Schizotheciaceae</taxon>
        <taxon>Schizothecium</taxon>
    </lineage>
</organism>
<evidence type="ECO:0000313" key="2">
    <source>
        <dbReference type="EMBL" id="KAK0751432.1"/>
    </source>
</evidence>
<gene>
    <name evidence="2" type="ORF">B0T18DRAFT_387559</name>
</gene>
<feature type="compositionally biased region" description="Basic residues" evidence="1">
    <location>
        <begin position="1"/>
        <end position="17"/>
    </location>
</feature>
<feature type="region of interest" description="Disordered" evidence="1">
    <location>
        <begin position="108"/>
        <end position="174"/>
    </location>
</feature>
<accession>A0AA40F5N9</accession>
<dbReference type="Proteomes" id="UP001172155">
    <property type="component" value="Unassembled WGS sequence"/>
</dbReference>
<keyword evidence="3" id="KW-1185">Reference proteome</keyword>
<name>A0AA40F5N9_9PEZI</name>
<comment type="caution">
    <text evidence="2">The sequence shown here is derived from an EMBL/GenBank/DDBJ whole genome shotgun (WGS) entry which is preliminary data.</text>
</comment>
<protein>
    <submittedName>
        <fullName evidence="2">Uncharacterized protein</fullName>
    </submittedName>
</protein>
<feature type="compositionally biased region" description="Polar residues" evidence="1">
    <location>
        <begin position="142"/>
        <end position="163"/>
    </location>
</feature>
<dbReference type="AlphaFoldDB" id="A0AA40F5N9"/>
<evidence type="ECO:0000256" key="1">
    <source>
        <dbReference type="SAM" id="MobiDB-lite"/>
    </source>
</evidence>
<dbReference type="EMBL" id="JAUKUD010000002">
    <property type="protein sequence ID" value="KAK0751432.1"/>
    <property type="molecule type" value="Genomic_DNA"/>
</dbReference>
<evidence type="ECO:0000313" key="3">
    <source>
        <dbReference type="Proteomes" id="UP001172155"/>
    </source>
</evidence>
<feature type="region of interest" description="Disordered" evidence="1">
    <location>
        <begin position="1"/>
        <end position="86"/>
    </location>
</feature>
<feature type="compositionally biased region" description="Polar residues" evidence="1">
    <location>
        <begin position="111"/>
        <end position="120"/>
    </location>
</feature>
<sequence>MEPSRSKLKKPGIHRHIITFPSGATSPARPQPSAFTTSPRPEYQIGSHDAQACCKPTQIGRQRADGGGGRRRGRRGGTRPPLTAVCPLCDELDPRTYLPVPQALDSILADTGNQAHQNCLSDPDEFNDGPSEEEQEKEPASNVATSLPVSSQTQSNLPLNHSTTDLHRFSITKP</sequence>